<keyword evidence="2" id="KW-0808">Transferase</keyword>
<evidence type="ECO:0000313" key="3">
    <source>
        <dbReference type="Proteomes" id="UP000092600"/>
    </source>
</evidence>
<dbReference type="AlphaFoldDB" id="A0A199VSE4"/>
<keyword evidence="2" id="KW-0418">Kinase</keyword>
<evidence type="ECO:0000313" key="2">
    <source>
        <dbReference type="EMBL" id="OAY79846.1"/>
    </source>
</evidence>
<sequence>MALDPSFPENTDIVNWVSSAVNNDYEIEAVCDPNLMSELMSSVEMEEVRKVLLLAVRCTAKEAGERPPMRNVVKELIDIKSNSGDLQKQRKSSCFSGATKASAYIQGFLGVLLKEGNTKREKKKYLKAIGRIEFSITQPHSRSKKNLSSPVQGGGEEIKHIMTGSNQKKSDFSTGSIDFDLIN</sequence>
<feature type="compositionally biased region" description="Polar residues" evidence="1">
    <location>
        <begin position="139"/>
        <end position="151"/>
    </location>
</feature>
<accession>A0A199VSE4</accession>
<reference evidence="2 3" key="1">
    <citation type="journal article" date="2016" name="DNA Res.">
        <title>The draft genome of MD-2 pineapple using hybrid error correction of long reads.</title>
        <authorList>
            <person name="Redwan R.M."/>
            <person name="Saidin A."/>
            <person name="Kumar S.V."/>
        </authorList>
    </citation>
    <scope>NUCLEOTIDE SEQUENCE [LARGE SCALE GENOMIC DNA]</scope>
    <source>
        <strain evidence="3">cv. MD2</strain>
        <tissue evidence="2">Leaf</tissue>
    </source>
</reference>
<gene>
    <name evidence="2" type="ORF">ACMD2_04244</name>
</gene>
<evidence type="ECO:0000256" key="1">
    <source>
        <dbReference type="SAM" id="MobiDB-lite"/>
    </source>
</evidence>
<protein>
    <submittedName>
        <fullName evidence="2">Receptor-like protein kinase</fullName>
    </submittedName>
</protein>
<keyword evidence="2" id="KW-0675">Receptor</keyword>
<proteinExistence type="predicted"/>
<feature type="region of interest" description="Disordered" evidence="1">
    <location>
        <begin position="139"/>
        <end position="169"/>
    </location>
</feature>
<dbReference type="GO" id="GO:0016301">
    <property type="term" value="F:kinase activity"/>
    <property type="evidence" value="ECO:0007669"/>
    <property type="project" value="UniProtKB-KW"/>
</dbReference>
<name>A0A199VSE4_ANACO</name>
<dbReference type="EMBL" id="LSRQ01000999">
    <property type="protein sequence ID" value="OAY79846.1"/>
    <property type="molecule type" value="Genomic_DNA"/>
</dbReference>
<dbReference type="Proteomes" id="UP000092600">
    <property type="component" value="Unassembled WGS sequence"/>
</dbReference>
<comment type="caution">
    <text evidence="2">The sequence shown here is derived from an EMBL/GenBank/DDBJ whole genome shotgun (WGS) entry which is preliminary data.</text>
</comment>
<dbReference type="STRING" id="4615.A0A199VSE4"/>
<dbReference type="Gene3D" id="1.10.510.10">
    <property type="entry name" value="Transferase(Phosphotransferase) domain 1"/>
    <property type="match status" value="1"/>
</dbReference>
<organism evidence="2 3">
    <name type="scientific">Ananas comosus</name>
    <name type="common">Pineapple</name>
    <name type="synonym">Ananas ananas</name>
    <dbReference type="NCBI Taxonomy" id="4615"/>
    <lineage>
        <taxon>Eukaryota</taxon>
        <taxon>Viridiplantae</taxon>
        <taxon>Streptophyta</taxon>
        <taxon>Embryophyta</taxon>
        <taxon>Tracheophyta</taxon>
        <taxon>Spermatophyta</taxon>
        <taxon>Magnoliopsida</taxon>
        <taxon>Liliopsida</taxon>
        <taxon>Poales</taxon>
        <taxon>Bromeliaceae</taxon>
        <taxon>Bromelioideae</taxon>
        <taxon>Ananas</taxon>
    </lineage>
</organism>